<dbReference type="GO" id="GO:1990904">
    <property type="term" value="C:ribonucleoprotein complex"/>
    <property type="evidence" value="ECO:0007669"/>
    <property type="project" value="UniProtKB-KW"/>
</dbReference>
<evidence type="ECO:0000256" key="3">
    <source>
        <dbReference type="ARBA" id="ARBA00035298"/>
    </source>
</evidence>
<evidence type="ECO:0000313" key="7">
    <source>
        <dbReference type="Proteomes" id="UP000001075"/>
    </source>
</evidence>
<feature type="signal peptide" evidence="4">
    <location>
        <begin position="1"/>
        <end position="26"/>
    </location>
</feature>
<evidence type="ECO:0000256" key="2">
    <source>
        <dbReference type="ARBA" id="ARBA00023274"/>
    </source>
</evidence>
<gene>
    <name evidence="6" type="ORF">I79_024667</name>
</gene>
<keyword evidence="1" id="KW-0689">Ribosomal protein</keyword>
<organism evidence="6 7">
    <name type="scientific">Cricetulus griseus</name>
    <name type="common">Chinese hamster</name>
    <name type="synonym">Cricetulus barabensis griseus</name>
    <dbReference type="NCBI Taxonomy" id="10029"/>
    <lineage>
        <taxon>Eukaryota</taxon>
        <taxon>Metazoa</taxon>
        <taxon>Chordata</taxon>
        <taxon>Craniata</taxon>
        <taxon>Vertebrata</taxon>
        <taxon>Euteleostomi</taxon>
        <taxon>Mammalia</taxon>
        <taxon>Eutheria</taxon>
        <taxon>Euarchontoglires</taxon>
        <taxon>Glires</taxon>
        <taxon>Rodentia</taxon>
        <taxon>Myomorpha</taxon>
        <taxon>Muroidea</taxon>
        <taxon>Cricetidae</taxon>
        <taxon>Cricetinae</taxon>
        <taxon>Cricetulus</taxon>
    </lineage>
</organism>
<dbReference type="EMBL" id="JH003965">
    <property type="protein sequence ID" value="EGW14777.1"/>
    <property type="molecule type" value="Genomic_DNA"/>
</dbReference>
<feature type="chain" id="PRO_5003445431" description="Ubiquitin-ribosomal protein eL40 fusion protein" evidence="4">
    <location>
        <begin position="27"/>
        <end position="67"/>
    </location>
</feature>
<protein>
    <recommendedName>
        <fullName evidence="3">Ubiquitin-ribosomal protein eL40 fusion protein</fullName>
    </recommendedName>
</protein>
<evidence type="ECO:0000259" key="5">
    <source>
        <dbReference type="Pfam" id="PF01020"/>
    </source>
</evidence>
<dbReference type="GO" id="GO:0005840">
    <property type="term" value="C:ribosome"/>
    <property type="evidence" value="ECO:0007669"/>
    <property type="project" value="UniProtKB-KW"/>
</dbReference>
<proteinExistence type="predicted"/>
<dbReference type="InterPro" id="IPR001975">
    <property type="entry name" value="Ribosomal_eL40_dom"/>
</dbReference>
<keyword evidence="2" id="KW-0687">Ribonucleoprotein</keyword>
<feature type="domain" description="Large ribosomal subunit protein eL40" evidence="5">
    <location>
        <begin position="21"/>
        <end position="65"/>
    </location>
</feature>
<dbReference type="InParanoid" id="G3ILA4"/>
<evidence type="ECO:0000256" key="4">
    <source>
        <dbReference type="SAM" id="SignalP"/>
    </source>
</evidence>
<dbReference type="Gene3D" id="4.10.1060.50">
    <property type="match status" value="1"/>
</dbReference>
<evidence type="ECO:0000313" key="6">
    <source>
        <dbReference type="EMBL" id="EGW14777.1"/>
    </source>
</evidence>
<sequence>MAKARKIPTLNLVLHLCGSIIEPSLCQSLQKDKYDKAILCCHLYLCVVNFLEKKGGHTNNLHPKKIK</sequence>
<evidence type="ECO:0000256" key="1">
    <source>
        <dbReference type="ARBA" id="ARBA00022980"/>
    </source>
</evidence>
<dbReference type="Pfam" id="PF01020">
    <property type="entry name" value="Ribosomal_L40e"/>
    <property type="match status" value="1"/>
</dbReference>
<dbReference type="AlphaFoldDB" id="G3ILA4"/>
<accession>G3ILA4</accession>
<dbReference type="GO" id="GO:0003735">
    <property type="term" value="F:structural constituent of ribosome"/>
    <property type="evidence" value="ECO:0007669"/>
    <property type="project" value="InterPro"/>
</dbReference>
<dbReference type="InterPro" id="IPR038587">
    <property type="entry name" value="Ribosomal_eL40_sf"/>
</dbReference>
<keyword evidence="4" id="KW-0732">Signal</keyword>
<dbReference type="GO" id="GO:0006412">
    <property type="term" value="P:translation"/>
    <property type="evidence" value="ECO:0007669"/>
    <property type="project" value="InterPro"/>
</dbReference>
<dbReference type="Proteomes" id="UP000001075">
    <property type="component" value="Unassembled WGS sequence"/>
</dbReference>
<reference evidence="7" key="1">
    <citation type="journal article" date="2011" name="Nat. Biotechnol.">
        <title>The genomic sequence of the Chinese hamster ovary (CHO)-K1 cell line.</title>
        <authorList>
            <person name="Xu X."/>
            <person name="Nagarajan H."/>
            <person name="Lewis N.E."/>
            <person name="Pan S."/>
            <person name="Cai Z."/>
            <person name="Liu X."/>
            <person name="Chen W."/>
            <person name="Xie M."/>
            <person name="Wang W."/>
            <person name="Hammond S."/>
            <person name="Andersen M.R."/>
            <person name="Neff N."/>
            <person name="Passarelli B."/>
            <person name="Koh W."/>
            <person name="Fan H.C."/>
            <person name="Wang J."/>
            <person name="Gui Y."/>
            <person name="Lee K.H."/>
            <person name="Betenbaugh M.J."/>
            <person name="Quake S.R."/>
            <person name="Famili I."/>
            <person name="Palsson B.O."/>
            <person name="Wang J."/>
        </authorList>
    </citation>
    <scope>NUCLEOTIDE SEQUENCE [LARGE SCALE GENOMIC DNA]</scope>
    <source>
        <strain evidence="7">CHO K1 cell line</strain>
    </source>
</reference>
<name>G3ILA4_CRIGR</name>